<dbReference type="Proteomes" id="UP001254257">
    <property type="component" value="Unassembled WGS sequence"/>
</dbReference>
<evidence type="ECO:0000256" key="1">
    <source>
        <dbReference type="ARBA" id="ARBA00000681"/>
    </source>
</evidence>
<dbReference type="Gene3D" id="3.20.20.80">
    <property type="entry name" value="Glycosidases"/>
    <property type="match status" value="1"/>
</dbReference>
<evidence type="ECO:0000256" key="3">
    <source>
        <dbReference type="ARBA" id="ARBA00022651"/>
    </source>
</evidence>
<dbReference type="SMART" id="SM00633">
    <property type="entry name" value="Glyco_10"/>
    <property type="match status" value="1"/>
</dbReference>
<feature type="chain" id="PRO_5047337162" description="Beta-xylanase" evidence="10">
    <location>
        <begin position="23"/>
        <end position="355"/>
    </location>
</feature>
<dbReference type="PANTHER" id="PTHR31490">
    <property type="entry name" value="GLYCOSYL HYDROLASE"/>
    <property type="match status" value="1"/>
</dbReference>
<evidence type="ECO:0000259" key="11">
    <source>
        <dbReference type="PROSITE" id="PS51760"/>
    </source>
</evidence>
<comment type="similarity">
    <text evidence="2 9">Belongs to the glycosyl hydrolase 10 (cellulase F) family.</text>
</comment>
<organism evidence="12 13">
    <name type="scientific">Bosea rubneri</name>
    <dbReference type="NCBI Taxonomy" id="3075434"/>
    <lineage>
        <taxon>Bacteria</taxon>
        <taxon>Pseudomonadati</taxon>
        <taxon>Pseudomonadota</taxon>
        <taxon>Alphaproteobacteria</taxon>
        <taxon>Hyphomicrobiales</taxon>
        <taxon>Boseaceae</taxon>
        <taxon>Bosea</taxon>
    </lineage>
</organism>
<evidence type="ECO:0000256" key="8">
    <source>
        <dbReference type="ARBA" id="ARBA00023326"/>
    </source>
</evidence>
<keyword evidence="5 9" id="KW-0378">Hydrolase</keyword>
<evidence type="ECO:0000256" key="6">
    <source>
        <dbReference type="ARBA" id="ARBA00023277"/>
    </source>
</evidence>
<feature type="domain" description="GH10" evidence="11">
    <location>
        <begin position="40"/>
        <end position="350"/>
    </location>
</feature>
<gene>
    <name evidence="12" type="ORF">RKE40_20400</name>
</gene>
<dbReference type="PROSITE" id="PS51318">
    <property type="entry name" value="TAT"/>
    <property type="match status" value="1"/>
</dbReference>
<dbReference type="SUPFAM" id="SSF51445">
    <property type="entry name" value="(Trans)glycosidases"/>
    <property type="match status" value="1"/>
</dbReference>
<keyword evidence="7 9" id="KW-0326">Glycosidase</keyword>
<dbReference type="PRINTS" id="PR00134">
    <property type="entry name" value="GLHYDRLASE10"/>
</dbReference>
<accession>A0ABU3SC46</accession>
<comment type="caution">
    <text evidence="12">The sequence shown here is derived from an EMBL/GenBank/DDBJ whole genome shotgun (WGS) entry which is preliminary data.</text>
</comment>
<evidence type="ECO:0000313" key="12">
    <source>
        <dbReference type="EMBL" id="MDU0342266.1"/>
    </source>
</evidence>
<evidence type="ECO:0000256" key="4">
    <source>
        <dbReference type="ARBA" id="ARBA00022729"/>
    </source>
</evidence>
<reference evidence="12 13" key="1">
    <citation type="submission" date="2023-09" db="EMBL/GenBank/DDBJ databases">
        <title>Whole genome shotgun sequencing (WGS) of Bosea sp. ZW T0_25, isolated from stored onions (Allium cepa).</title>
        <authorList>
            <person name="Stoll D.A."/>
            <person name="Huch M."/>
        </authorList>
    </citation>
    <scope>NUCLEOTIDE SEQUENCE [LARGE SCALE GENOMIC DNA]</scope>
    <source>
        <strain evidence="12 13">ZW T0_25</strain>
    </source>
</reference>
<name>A0ABU3SC46_9HYPH</name>
<evidence type="ECO:0000256" key="5">
    <source>
        <dbReference type="ARBA" id="ARBA00022801"/>
    </source>
</evidence>
<dbReference type="InterPro" id="IPR044846">
    <property type="entry name" value="GH10"/>
</dbReference>
<evidence type="ECO:0000256" key="10">
    <source>
        <dbReference type="SAM" id="SignalP"/>
    </source>
</evidence>
<dbReference type="InterPro" id="IPR006311">
    <property type="entry name" value="TAT_signal"/>
</dbReference>
<dbReference type="InterPro" id="IPR017853">
    <property type="entry name" value="GH"/>
</dbReference>
<dbReference type="EMBL" id="JAWDID010000037">
    <property type="protein sequence ID" value="MDU0342266.1"/>
    <property type="molecule type" value="Genomic_DNA"/>
</dbReference>
<dbReference type="InterPro" id="IPR001000">
    <property type="entry name" value="GH10_dom"/>
</dbReference>
<evidence type="ECO:0000256" key="7">
    <source>
        <dbReference type="ARBA" id="ARBA00023295"/>
    </source>
</evidence>
<sequence length="355" mass="39161">MKAISRRDALGGAASFAAAALAGDGAAAAPGRAPIPYGSAAQIETFRADARYREALKRYCDVIVPMNDLKWEALRHDRARFDFSGADELVDFALKNGKALRGHALLWGMALPPWAKEMSSRAEAERELTRHIEVVVDRYKGKIATWDVVNEVIAFDPKPSEPYRDTIWQRLLGPGHIEIAFRTAARVDPKARLVLNDFNFEEAGAGIAARRRIALDTVRRLQDKGIPIHGVGMQAHLYAENAIDSAGVQGFVADLGKLGVGVEVTELDVIDWKLPPDTGVRDRAAAKLVATYLEAVVAGGQPKAIVTWGLTDRYSWVHETFPRKDSAKARPLPLDEDYRPKPMMQVLERYRSGRA</sequence>
<feature type="signal peptide" evidence="10">
    <location>
        <begin position="1"/>
        <end position="22"/>
    </location>
</feature>
<keyword evidence="6 9" id="KW-0119">Carbohydrate metabolism</keyword>
<evidence type="ECO:0000313" key="13">
    <source>
        <dbReference type="Proteomes" id="UP001254257"/>
    </source>
</evidence>
<dbReference type="Pfam" id="PF00331">
    <property type="entry name" value="Glyco_hydro_10"/>
    <property type="match status" value="1"/>
</dbReference>
<dbReference type="PANTHER" id="PTHR31490:SF88">
    <property type="entry name" value="BETA-XYLANASE"/>
    <property type="match status" value="1"/>
</dbReference>
<keyword evidence="4 10" id="KW-0732">Signal</keyword>
<keyword evidence="13" id="KW-1185">Reference proteome</keyword>
<keyword evidence="8 9" id="KW-0624">Polysaccharide degradation</keyword>
<dbReference type="EC" id="3.2.1.8" evidence="9"/>
<comment type="catalytic activity">
    <reaction evidence="1 9">
        <text>Endohydrolysis of (1-&gt;4)-beta-D-xylosidic linkages in xylans.</text>
        <dbReference type="EC" id="3.2.1.8"/>
    </reaction>
</comment>
<protein>
    <recommendedName>
        <fullName evidence="9">Beta-xylanase</fullName>
        <ecNumber evidence="9">3.2.1.8</ecNumber>
    </recommendedName>
</protein>
<proteinExistence type="inferred from homology"/>
<evidence type="ECO:0000256" key="2">
    <source>
        <dbReference type="ARBA" id="ARBA00007495"/>
    </source>
</evidence>
<evidence type="ECO:0000256" key="9">
    <source>
        <dbReference type="RuleBase" id="RU361174"/>
    </source>
</evidence>
<dbReference type="RefSeq" id="WP_316020050.1">
    <property type="nucleotide sequence ID" value="NZ_JAWDID010000037.1"/>
</dbReference>
<dbReference type="PROSITE" id="PS51760">
    <property type="entry name" value="GH10_2"/>
    <property type="match status" value="1"/>
</dbReference>
<keyword evidence="3" id="KW-0858">Xylan degradation</keyword>